<keyword evidence="3" id="KW-0720">Serine protease</keyword>
<reference evidence="7" key="1">
    <citation type="submission" date="2021-11" db="EMBL/GenBank/DDBJ databases">
        <title>Cultivation dependent microbiological survey of springs from the worlds oldest radium mine currently devoted to the extraction of radon-saturated water.</title>
        <authorList>
            <person name="Kapinusova G."/>
            <person name="Smrhova T."/>
            <person name="Strejcek M."/>
            <person name="Suman J."/>
            <person name="Jani K."/>
            <person name="Pajer P."/>
            <person name="Uhlik O."/>
        </authorList>
    </citation>
    <scope>NUCLEOTIDE SEQUENCE [LARGE SCALE GENOMIC DNA]</scope>
    <source>
        <strain evidence="7">J379</strain>
    </source>
</reference>
<evidence type="ECO:0000256" key="2">
    <source>
        <dbReference type="ARBA" id="ARBA00023157"/>
    </source>
</evidence>
<keyword evidence="4" id="KW-0732">Signal</keyword>
<dbReference type="RefSeq" id="WP_353863192.1">
    <property type="nucleotide sequence ID" value="NZ_CP088295.1"/>
</dbReference>
<dbReference type="PANTHER" id="PTHR24276:SF98">
    <property type="entry name" value="FI18310P1-RELATED"/>
    <property type="match status" value="1"/>
</dbReference>
<evidence type="ECO:0000313" key="7">
    <source>
        <dbReference type="Proteomes" id="UP001058860"/>
    </source>
</evidence>
<dbReference type="Gene3D" id="2.40.10.10">
    <property type="entry name" value="Trypsin-like serine proteases"/>
    <property type="match status" value="1"/>
</dbReference>
<evidence type="ECO:0000256" key="4">
    <source>
        <dbReference type="SAM" id="SignalP"/>
    </source>
</evidence>
<keyword evidence="3 6" id="KW-0645">Protease</keyword>
<dbReference type="PANTHER" id="PTHR24276">
    <property type="entry name" value="POLYSERASE-RELATED"/>
    <property type="match status" value="1"/>
</dbReference>
<dbReference type="Proteomes" id="UP001058860">
    <property type="component" value="Chromosome"/>
</dbReference>
<dbReference type="GO" id="GO:0008233">
    <property type="term" value="F:peptidase activity"/>
    <property type="evidence" value="ECO:0007669"/>
    <property type="project" value="UniProtKB-KW"/>
</dbReference>
<keyword evidence="3" id="KW-0378">Hydrolase</keyword>
<dbReference type="InterPro" id="IPR001254">
    <property type="entry name" value="Trypsin_dom"/>
</dbReference>
<feature type="signal peptide" evidence="4">
    <location>
        <begin position="1"/>
        <end position="24"/>
    </location>
</feature>
<evidence type="ECO:0000259" key="5">
    <source>
        <dbReference type="PROSITE" id="PS50240"/>
    </source>
</evidence>
<name>A0ABY5PDG5_9ACTN</name>
<dbReference type="SUPFAM" id="SSF50494">
    <property type="entry name" value="Trypsin-like serine proteases"/>
    <property type="match status" value="1"/>
</dbReference>
<dbReference type="SMART" id="SM00020">
    <property type="entry name" value="Tryp_SPc"/>
    <property type="match status" value="1"/>
</dbReference>
<dbReference type="CDD" id="cd00190">
    <property type="entry name" value="Tryp_SPc"/>
    <property type="match status" value="1"/>
</dbReference>
<dbReference type="Pfam" id="PF00089">
    <property type="entry name" value="Trypsin"/>
    <property type="match status" value="1"/>
</dbReference>
<evidence type="ECO:0000256" key="1">
    <source>
        <dbReference type="ARBA" id="ARBA00007664"/>
    </source>
</evidence>
<protein>
    <submittedName>
        <fullName evidence="6">Serine protease</fullName>
    </submittedName>
</protein>
<dbReference type="EMBL" id="CP088295">
    <property type="protein sequence ID" value="UUY02668.1"/>
    <property type="molecule type" value="Genomic_DNA"/>
</dbReference>
<accession>A0ABY5PDG5</accession>
<dbReference type="InterPro" id="IPR033116">
    <property type="entry name" value="TRYPSIN_SER"/>
</dbReference>
<dbReference type="InterPro" id="IPR050430">
    <property type="entry name" value="Peptidase_S1"/>
</dbReference>
<dbReference type="InterPro" id="IPR043504">
    <property type="entry name" value="Peptidase_S1_PA_chymotrypsin"/>
</dbReference>
<evidence type="ECO:0000256" key="3">
    <source>
        <dbReference type="RuleBase" id="RU363034"/>
    </source>
</evidence>
<comment type="similarity">
    <text evidence="1">Belongs to the peptidase S1 family.</text>
</comment>
<feature type="chain" id="PRO_5046407704" evidence="4">
    <location>
        <begin position="25"/>
        <end position="386"/>
    </location>
</feature>
<dbReference type="InterPro" id="IPR018114">
    <property type="entry name" value="TRYPSIN_HIS"/>
</dbReference>
<keyword evidence="2" id="KW-1015">Disulfide bond</keyword>
<sequence>MASFSRFPSAILLAATLFATLATAVPTPAGAVVGGREATAADNPAMAGLVRRGQPAVDSVFCGGSVISPTAVVTAAHCLEGGLKASQIDVVTGAVRLTDPALQRVAVAWVIVHPAYDQARVLHDVAVLLLASPVSVPPVALATPPEASLGAPGAVLRLTGWGLQRFNAPETVPDGLRFADIPVVADSVCRQLFDTYDGALQLCGRAANNRPDSCQGDSGGPLIGGAAPDVRLVGIVSYSADQCGSPGFAGVYARVSAERDWIAAAAGLEGPAALIPPQPAKPPVGRSVRTRLGTISCDGDNCSVVVRLSGSGRSKVKSVVVRVRRSEQRGFTATTQVVRARKVAPGVYRARTLLPYGIVNVSAVPFDARGGQLGPAAREQIEVTDG</sequence>
<feature type="domain" description="Peptidase S1" evidence="5">
    <location>
        <begin position="32"/>
        <end position="267"/>
    </location>
</feature>
<dbReference type="GO" id="GO:0006508">
    <property type="term" value="P:proteolysis"/>
    <property type="evidence" value="ECO:0007669"/>
    <property type="project" value="UniProtKB-KW"/>
</dbReference>
<dbReference type="InterPro" id="IPR009003">
    <property type="entry name" value="Peptidase_S1_PA"/>
</dbReference>
<dbReference type="PRINTS" id="PR00722">
    <property type="entry name" value="CHYMOTRYPSIN"/>
</dbReference>
<gene>
    <name evidence="6" type="ORF">LRS13_18540</name>
</gene>
<dbReference type="PROSITE" id="PS00134">
    <property type="entry name" value="TRYPSIN_HIS"/>
    <property type="match status" value="1"/>
</dbReference>
<organism evidence="6 7">
    <name type="scientific">Svornostia abyssi</name>
    <dbReference type="NCBI Taxonomy" id="2898438"/>
    <lineage>
        <taxon>Bacteria</taxon>
        <taxon>Bacillati</taxon>
        <taxon>Actinomycetota</taxon>
        <taxon>Thermoleophilia</taxon>
        <taxon>Solirubrobacterales</taxon>
        <taxon>Baekduiaceae</taxon>
        <taxon>Svornostia</taxon>
    </lineage>
</organism>
<dbReference type="PROSITE" id="PS00135">
    <property type="entry name" value="TRYPSIN_SER"/>
    <property type="match status" value="1"/>
</dbReference>
<keyword evidence="7" id="KW-1185">Reference proteome</keyword>
<dbReference type="InterPro" id="IPR001314">
    <property type="entry name" value="Peptidase_S1A"/>
</dbReference>
<evidence type="ECO:0000313" key="6">
    <source>
        <dbReference type="EMBL" id="UUY02668.1"/>
    </source>
</evidence>
<proteinExistence type="inferred from homology"/>
<dbReference type="PROSITE" id="PS50240">
    <property type="entry name" value="TRYPSIN_DOM"/>
    <property type="match status" value="1"/>
</dbReference>